<feature type="transmembrane region" description="Helical" evidence="1">
    <location>
        <begin position="6"/>
        <end position="24"/>
    </location>
</feature>
<dbReference type="AlphaFoldDB" id="H0QJ95"/>
<keyword evidence="1" id="KW-0812">Transmembrane</keyword>
<evidence type="ECO:0000313" key="2">
    <source>
        <dbReference type="EMBL" id="GAB12896.1"/>
    </source>
</evidence>
<comment type="caution">
    <text evidence="2">The sequence shown here is derived from an EMBL/GenBank/DDBJ whole genome shotgun (WGS) entry which is preliminary data.</text>
</comment>
<evidence type="ECO:0000256" key="1">
    <source>
        <dbReference type="SAM" id="Phobius"/>
    </source>
</evidence>
<reference evidence="2 3" key="1">
    <citation type="submission" date="2011-12" db="EMBL/GenBank/DDBJ databases">
        <title>Whole genome shotgun sequence of Arthrobacter globiformis NBRC 12137.</title>
        <authorList>
            <person name="Miyazawa S."/>
            <person name="Hosoyama A."/>
            <person name="Tsuchikane K."/>
            <person name="Katsumata H."/>
            <person name="Yamazaki S."/>
            <person name="Fujita N."/>
        </authorList>
    </citation>
    <scope>NUCLEOTIDE SEQUENCE [LARGE SCALE GENOMIC DNA]</scope>
    <source>
        <strain evidence="2 3">NBRC 12137</strain>
    </source>
</reference>
<keyword evidence="1" id="KW-0472">Membrane</keyword>
<name>H0QJ95_ARTG1</name>
<keyword evidence="1" id="KW-1133">Transmembrane helix</keyword>
<sequence length="74" mass="7979">MPSYLPGVFVVLAGLAMIVGRKPLSLMQYAALKQARVVPANRDRTLAVMRGIIIGGSIMFIVFGVYLAFNPLIA</sequence>
<keyword evidence="3" id="KW-1185">Reference proteome</keyword>
<evidence type="ECO:0000313" key="3">
    <source>
        <dbReference type="Proteomes" id="UP000003828"/>
    </source>
</evidence>
<gene>
    <name evidence="2" type="ORF">ARGLB_028_00210</name>
</gene>
<protein>
    <submittedName>
        <fullName evidence="2">Uncharacterized protein</fullName>
    </submittedName>
</protein>
<proteinExistence type="predicted"/>
<feature type="transmembrane region" description="Helical" evidence="1">
    <location>
        <begin position="45"/>
        <end position="69"/>
    </location>
</feature>
<dbReference type="EMBL" id="BAEG01000028">
    <property type="protein sequence ID" value="GAB12896.1"/>
    <property type="molecule type" value="Genomic_DNA"/>
</dbReference>
<dbReference type="STRING" id="1077972.ARGLB_028_00210"/>
<dbReference type="Proteomes" id="UP000003828">
    <property type="component" value="Unassembled WGS sequence"/>
</dbReference>
<accession>H0QJ95</accession>
<organism evidence="2 3">
    <name type="scientific">Arthrobacter globiformis (strain ATCC 8010 / DSM 20124 / JCM 1332 / NBRC 12137 / NCIMB 8907 / NRRL B-2979 / 168)</name>
    <dbReference type="NCBI Taxonomy" id="1077972"/>
    <lineage>
        <taxon>Bacteria</taxon>
        <taxon>Bacillati</taxon>
        <taxon>Actinomycetota</taxon>
        <taxon>Actinomycetes</taxon>
        <taxon>Micrococcales</taxon>
        <taxon>Micrococcaceae</taxon>
        <taxon>Arthrobacter</taxon>
    </lineage>
</organism>